<dbReference type="OrthoDB" id="4788989at2759"/>
<dbReference type="PANTHER" id="PTHR46632">
    <property type="entry name" value="E3 UBIQUITIN-PROTEIN LIGASE SINA-LIKE 4"/>
    <property type="match status" value="1"/>
</dbReference>
<dbReference type="EMBL" id="GL348719">
    <property type="protein sequence ID" value="EFH45085.1"/>
    <property type="molecule type" value="Genomic_DNA"/>
</dbReference>
<evidence type="ECO:0000256" key="2">
    <source>
        <dbReference type="ARBA" id="ARBA00004906"/>
    </source>
</evidence>
<comment type="similarity">
    <text evidence="3">Belongs to the SINA (Seven in absentia) family.</text>
</comment>
<dbReference type="Proteomes" id="UP000008694">
    <property type="component" value="Unassembled WGS sequence"/>
</dbReference>
<feature type="domain" description="SIAH-type" evidence="13">
    <location>
        <begin position="91"/>
        <end position="150"/>
    </location>
</feature>
<evidence type="ECO:0000256" key="8">
    <source>
        <dbReference type="ARBA" id="ARBA00022786"/>
    </source>
</evidence>
<dbReference type="CDD" id="cd16571">
    <property type="entry name" value="RING-HC_SIAHs"/>
    <property type="match status" value="1"/>
</dbReference>
<dbReference type="GO" id="GO:0061630">
    <property type="term" value="F:ubiquitin protein ligase activity"/>
    <property type="evidence" value="ECO:0007669"/>
    <property type="project" value="UniProtKB-EC"/>
</dbReference>
<dbReference type="InterPro" id="IPR044286">
    <property type="entry name" value="SINL_plant"/>
</dbReference>
<protein>
    <recommendedName>
        <fullName evidence="4">RING-type E3 ubiquitin transferase</fullName>
        <ecNumber evidence="4">2.3.2.27</ecNumber>
    </recommendedName>
</protein>
<evidence type="ECO:0000256" key="10">
    <source>
        <dbReference type="ARBA" id="ARBA00024004"/>
    </source>
</evidence>
<dbReference type="AlphaFoldDB" id="D7MK84"/>
<dbReference type="GO" id="GO:0016567">
    <property type="term" value="P:protein ubiquitination"/>
    <property type="evidence" value="ECO:0007669"/>
    <property type="project" value="UniProtKB-UniPathway"/>
</dbReference>
<dbReference type="SUPFAM" id="SSF49599">
    <property type="entry name" value="TRAF domain-like"/>
    <property type="match status" value="1"/>
</dbReference>
<keyword evidence="15" id="KW-1185">Reference proteome</keyword>
<comment type="pathway">
    <text evidence="2">Protein modification; protein ubiquitination.</text>
</comment>
<evidence type="ECO:0000256" key="7">
    <source>
        <dbReference type="ARBA" id="ARBA00022771"/>
    </source>
</evidence>
<dbReference type="PANTHER" id="PTHR46632:SF3">
    <property type="entry name" value="E3 UBIQUITIN-PROTEIN LIGASE SINA-LIKE 7-RELATED"/>
    <property type="match status" value="1"/>
</dbReference>
<name>D7MK84_ARALL</name>
<keyword evidence="6" id="KW-0479">Metal-binding</keyword>
<dbReference type="HOGENOM" id="CLU_040603_2_2_1"/>
<keyword evidence="5" id="KW-0808">Transferase</keyword>
<evidence type="ECO:0000256" key="11">
    <source>
        <dbReference type="PROSITE-ProRule" id="PRU00455"/>
    </source>
</evidence>
<dbReference type="SUPFAM" id="SSF57850">
    <property type="entry name" value="RING/U-box"/>
    <property type="match status" value="1"/>
</dbReference>
<evidence type="ECO:0000259" key="13">
    <source>
        <dbReference type="PROSITE" id="PS51081"/>
    </source>
</evidence>
<organism evidence="15">
    <name type="scientific">Arabidopsis lyrata subsp. lyrata</name>
    <name type="common">Lyre-leaved rock-cress</name>
    <dbReference type="NCBI Taxonomy" id="81972"/>
    <lineage>
        <taxon>Eukaryota</taxon>
        <taxon>Viridiplantae</taxon>
        <taxon>Streptophyta</taxon>
        <taxon>Embryophyta</taxon>
        <taxon>Tracheophyta</taxon>
        <taxon>Spermatophyta</taxon>
        <taxon>Magnoliopsida</taxon>
        <taxon>eudicotyledons</taxon>
        <taxon>Gunneridae</taxon>
        <taxon>Pentapetalae</taxon>
        <taxon>rosids</taxon>
        <taxon>malvids</taxon>
        <taxon>Brassicales</taxon>
        <taxon>Brassicaceae</taxon>
        <taxon>Camelineae</taxon>
        <taxon>Arabidopsis</taxon>
    </lineage>
</organism>
<reference evidence="15" key="1">
    <citation type="journal article" date="2011" name="Nat. Genet.">
        <title>The Arabidopsis lyrata genome sequence and the basis of rapid genome size change.</title>
        <authorList>
            <person name="Hu T.T."/>
            <person name="Pattyn P."/>
            <person name="Bakker E.G."/>
            <person name="Cao J."/>
            <person name="Cheng J.-F."/>
            <person name="Clark R.M."/>
            <person name="Fahlgren N."/>
            <person name="Fawcett J.A."/>
            <person name="Grimwood J."/>
            <person name="Gundlach H."/>
            <person name="Haberer G."/>
            <person name="Hollister J.D."/>
            <person name="Ossowski S."/>
            <person name="Ottilar R.P."/>
            <person name="Salamov A.A."/>
            <person name="Schneeberger K."/>
            <person name="Spannagl M."/>
            <person name="Wang X."/>
            <person name="Yang L."/>
            <person name="Nasrallah M.E."/>
            <person name="Bergelson J."/>
            <person name="Carrington J.C."/>
            <person name="Gaut B.S."/>
            <person name="Schmutz J."/>
            <person name="Mayer K.F.X."/>
            <person name="Van de Peer Y."/>
            <person name="Grigoriev I.V."/>
            <person name="Nordborg M."/>
            <person name="Weigel D."/>
            <person name="Guo Y.-L."/>
        </authorList>
    </citation>
    <scope>NUCLEOTIDE SEQUENCE [LARGE SCALE GENOMIC DNA]</scope>
    <source>
        <strain evidence="15">cv. MN47</strain>
    </source>
</reference>
<evidence type="ECO:0000256" key="1">
    <source>
        <dbReference type="ARBA" id="ARBA00000900"/>
    </source>
</evidence>
<keyword evidence="7 11" id="KW-0863">Zinc-finger</keyword>
<evidence type="ECO:0000256" key="6">
    <source>
        <dbReference type="ARBA" id="ARBA00022723"/>
    </source>
</evidence>
<evidence type="ECO:0000259" key="12">
    <source>
        <dbReference type="PROSITE" id="PS50089"/>
    </source>
</evidence>
<dbReference type="Pfam" id="PF21361">
    <property type="entry name" value="Sina_ZnF"/>
    <property type="match status" value="1"/>
</dbReference>
<dbReference type="Pfam" id="PF21362">
    <property type="entry name" value="Sina_RING"/>
    <property type="match status" value="1"/>
</dbReference>
<evidence type="ECO:0000313" key="14">
    <source>
        <dbReference type="EMBL" id="EFH45085.1"/>
    </source>
</evidence>
<evidence type="ECO:0000256" key="3">
    <source>
        <dbReference type="ARBA" id="ARBA00009119"/>
    </source>
</evidence>
<dbReference type="KEGG" id="aly:9304898"/>
<gene>
    <name evidence="14" type="ORF">ARALYDRAFT_916594</name>
</gene>
<dbReference type="Gramene" id="scaffold_704336.1">
    <property type="protein sequence ID" value="scaffold_704336.1"/>
    <property type="gene ID" value="scaffold_704336.1"/>
</dbReference>
<sequence>MECAASDANDLSSIHLHKRQQTKDETRSAMLDLDFLDCPICIEPFTVPIFQCDNGHLACASCCPKLSNKCPTCTLPVGHIRSRAMESVLESIFIPCPNAKLGCTTNVSYGKQSIHEKECSFSLLCSCPLQDCNYTSSYSNMYRHFISDHQNKYMLFCCDTFANVRMNISDKILIRVEYEVSLVFAVQCFKEPCGVYVTVSCIAPSFQEVGKFSYHLSYTVDGHTMTYESPKVKKVLKVSYQIPEESFMLIPHSLLRGEILDMKLCIKKLRQE</sequence>
<keyword evidence="8" id="KW-0833">Ubl conjugation pathway</keyword>
<dbReference type="InterPro" id="IPR001841">
    <property type="entry name" value="Znf_RING"/>
</dbReference>
<dbReference type="eggNOG" id="KOG3002">
    <property type="taxonomic scope" value="Eukaryota"/>
</dbReference>
<evidence type="ECO:0000256" key="5">
    <source>
        <dbReference type="ARBA" id="ARBA00022679"/>
    </source>
</evidence>
<dbReference type="EC" id="2.3.2.27" evidence="4"/>
<accession>D7MK84</accession>
<dbReference type="STRING" id="81972.D7MK84"/>
<dbReference type="PROSITE" id="PS50089">
    <property type="entry name" value="ZF_RING_2"/>
    <property type="match status" value="1"/>
</dbReference>
<dbReference type="InterPro" id="IPR013083">
    <property type="entry name" value="Znf_RING/FYVE/PHD"/>
</dbReference>
<dbReference type="InterPro" id="IPR049548">
    <property type="entry name" value="Sina-like_RING"/>
</dbReference>
<dbReference type="GO" id="GO:0008270">
    <property type="term" value="F:zinc ion binding"/>
    <property type="evidence" value="ECO:0007669"/>
    <property type="project" value="UniProtKB-KW"/>
</dbReference>
<evidence type="ECO:0000313" key="15">
    <source>
        <dbReference type="Proteomes" id="UP000008694"/>
    </source>
</evidence>
<dbReference type="PROSITE" id="PS51081">
    <property type="entry name" value="ZF_SIAH"/>
    <property type="match status" value="1"/>
</dbReference>
<comment type="function">
    <text evidence="10">E3 ubiquitin-protein ligase that mediates ubiquitination and subsequent proteasomal degradation of target proteins. E3 ubiquitin ligases accept ubiquitin from an E2 ubiquitin-conjugating enzyme in the form of a thioester and then directly transfers the ubiquitin to targeted substrates. It probably triggers the ubiquitin-mediated degradation of different substrates.</text>
</comment>
<keyword evidence="9" id="KW-0862">Zinc</keyword>
<comment type="catalytic activity">
    <reaction evidence="1">
        <text>S-ubiquitinyl-[E2 ubiquitin-conjugating enzyme]-L-cysteine + [acceptor protein]-L-lysine = [E2 ubiquitin-conjugating enzyme]-L-cysteine + N(6)-ubiquitinyl-[acceptor protein]-L-lysine.</text>
        <dbReference type="EC" id="2.3.2.27"/>
    </reaction>
</comment>
<dbReference type="InterPro" id="IPR013010">
    <property type="entry name" value="Znf_SIAH"/>
</dbReference>
<feature type="domain" description="RING-type" evidence="12">
    <location>
        <begin position="38"/>
        <end position="74"/>
    </location>
</feature>
<proteinExistence type="inferred from homology"/>
<evidence type="ECO:0000256" key="4">
    <source>
        <dbReference type="ARBA" id="ARBA00012483"/>
    </source>
</evidence>
<dbReference type="Gene3D" id="3.30.40.10">
    <property type="entry name" value="Zinc/RING finger domain, C3HC4 (zinc finger)"/>
    <property type="match status" value="2"/>
</dbReference>
<dbReference type="UniPathway" id="UPA00143"/>
<evidence type="ECO:0000256" key="9">
    <source>
        <dbReference type="ARBA" id="ARBA00022833"/>
    </source>
</evidence>